<dbReference type="EMBL" id="BMKR01000070">
    <property type="protein sequence ID" value="GGG14320.1"/>
    <property type="molecule type" value="Genomic_DNA"/>
</dbReference>
<dbReference type="Pfam" id="PF06580">
    <property type="entry name" value="His_kinase"/>
    <property type="match status" value="1"/>
</dbReference>
<dbReference type="PANTHER" id="PTHR34220">
    <property type="entry name" value="SENSOR HISTIDINE KINASE YPDA"/>
    <property type="match status" value="1"/>
</dbReference>
<dbReference type="AlphaFoldDB" id="A0A917FYL8"/>
<keyword evidence="4" id="KW-1133">Transmembrane helix</keyword>
<gene>
    <name evidence="6" type="ORF">GCM10010912_68450</name>
</gene>
<dbReference type="GO" id="GO:0016020">
    <property type="term" value="C:membrane"/>
    <property type="evidence" value="ECO:0007669"/>
    <property type="project" value="InterPro"/>
</dbReference>
<dbReference type="PANTHER" id="PTHR34220:SF7">
    <property type="entry name" value="SENSOR HISTIDINE KINASE YPDA"/>
    <property type="match status" value="1"/>
</dbReference>
<sequence length="605" mass="67542">MLSGWIMKLTGPFRRSIRNKLILTMIVLAAVPIVTITALAAENNRRAMEAEVISTNLSNMKWTGIYLGDQFAQLNNLIYTVLISPHLSDYLASAEEAGLTSQFVAQKNIIDTLTNLYYSAGNHVVGVELYLKEYNKLFTINASQSDIESSAELPVPYRQLFEQDKDFIIRADQSDKGKFQLIRSINRFENQEKLGGISLAIRWGVLDQTLNLLGRGDEHTVLIAGPGGEVLYQPWGQAPGAETLARIAETGEEQGYFRGDHELFFYNTIDPVGLKLITVIPNSFINQSSLSTMKFGLIVGTVSVIVAILMAVILAWRLATPIVSLARSIQGFGMMKEQEVQTSNRVDEIGLLETKLSQMSYRIREHIKTEYMISLEKKSAELKALQAQINPHFLQNTLQMIGSMLFKSNPADSYEVLRSLSEMFRYIIREPDDLATLQAELNHLNHYLQIQQQRFSSRLTCTTHVDRSLLTSVLPKLTLQPIVENAFVHGLDNKQGPWELEITVAARGSDCLICIRDNGIGIEESKLTELRARLKQQSGSPWTQGDRIGLQNVASRIHMHFGGRYGLEVDSTPGQGTTVTVIIPLQKEGGFNDKSAAGGRRELEP</sequence>
<keyword evidence="4" id="KW-0472">Membrane</keyword>
<keyword evidence="4" id="KW-0812">Transmembrane</keyword>
<accession>A0A917FYL8</accession>
<dbReference type="InterPro" id="IPR010559">
    <property type="entry name" value="Sig_transdc_His_kin_internal"/>
</dbReference>
<evidence type="ECO:0000256" key="2">
    <source>
        <dbReference type="ARBA" id="ARBA00012438"/>
    </source>
</evidence>
<reference evidence="6" key="1">
    <citation type="journal article" date="2014" name="Int. J. Syst. Evol. Microbiol.">
        <title>Complete genome sequence of Corynebacterium casei LMG S-19264T (=DSM 44701T), isolated from a smear-ripened cheese.</title>
        <authorList>
            <consortium name="US DOE Joint Genome Institute (JGI-PGF)"/>
            <person name="Walter F."/>
            <person name="Albersmeier A."/>
            <person name="Kalinowski J."/>
            <person name="Ruckert C."/>
        </authorList>
    </citation>
    <scope>NUCLEOTIDE SEQUENCE</scope>
    <source>
        <strain evidence="6">CGMCC 1.16134</strain>
    </source>
</reference>
<dbReference type="InterPro" id="IPR050640">
    <property type="entry name" value="Bact_2-comp_sensor_kinase"/>
</dbReference>
<organism evidence="6 7">
    <name type="scientific">Paenibacillus albidus</name>
    <dbReference type="NCBI Taxonomy" id="2041023"/>
    <lineage>
        <taxon>Bacteria</taxon>
        <taxon>Bacillati</taxon>
        <taxon>Bacillota</taxon>
        <taxon>Bacilli</taxon>
        <taxon>Bacillales</taxon>
        <taxon>Paenibacillaceae</taxon>
        <taxon>Paenibacillus</taxon>
    </lineage>
</organism>
<dbReference type="GO" id="GO:0000155">
    <property type="term" value="F:phosphorelay sensor kinase activity"/>
    <property type="evidence" value="ECO:0007669"/>
    <property type="project" value="InterPro"/>
</dbReference>
<dbReference type="InterPro" id="IPR036890">
    <property type="entry name" value="HATPase_C_sf"/>
</dbReference>
<dbReference type="SUPFAM" id="SSF55874">
    <property type="entry name" value="ATPase domain of HSP90 chaperone/DNA topoisomerase II/histidine kinase"/>
    <property type="match status" value="1"/>
</dbReference>
<reference evidence="6" key="2">
    <citation type="submission" date="2020-09" db="EMBL/GenBank/DDBJ databases">
        <authorList>
            <person name="Sun Q."/>
            <person name="Zhou Y."/>
        </authorList>
    </citation>
    <scope>NUCLEOTIDE SEQUENCE</scope>
    <source>
        <strain evidence="6">CGMCC 1.16134</strain>
    </source>
</reference>
<dbReference type="Pfam" id="PF02518">
    <property type="entry name" value="HATPase_c"/>
    <property type="match status" value="1"/>
</dbReference>
<dbReference type="PRINTS" id="PR00344">
    <property type="entry name" value="BCTRLSENSOR"/>
</dbReference>
<proteinExistence type="predicted"/>
<dbReference type="EC" id="2.7.13.3" evidence="2"/>
<dbReference type="Proteomes" id="UP000637643">
    <property type="component" value="Unassembled WGS sequence"/>
</dbReference>
<name>A0A917FYL8_9BACL</name>
<evidence type="ECO:0000313" key="6">
    <source>
        <dbReference type="EMBL" id="GGG14320.1"/>
    </source>
</evidence>
<dbReference type="SMART" id="SM00387">
    <property type="entry name" value="HATPase_c"/>
    <property type="match status" value="1"/>
</dbReference>
<feature type="transmembrane region" description="Helical" evidence="4">
    <location>
        <begin position="295"/>
        <end position="319"/>
    </location>
</feature>
<feature type="domain" description="Histidine kinase/HSP90-like ATPase" evidence="5">
    <location>
        <begin position="470"/>
        <end position="587"/>
    </location>
</feature>
<evidence type="ECO:0000256" key="4">
    <source>
        <dbReference type="SAM" id="Phobius"/>
    </source>
</evidence>
<comment type="caution">
    <text evidence="6">The sequence shown here is derived from an EMBL/GenBank/DDBJ whole genome shotgun (WGS) entry which is preliminary data.</text>
</comment>
<evidence type="ECO:0000259" key="5">
    <source>
        <dbReference type="SMART" id="SM00387"/>
    </source>
</evidence>
<protein>
    <recommendedName>
        <fullName evidence="2">histidine kinase</fullName>
        <ecNumber evidence="2">2.7.13.3</ecNumber>
    </recommendedName>
</protein>
<dbReference type="InterPro" id="IPR004358">
    <property type="entry name" value="Sig_transdc_His_kin-like_C"/>
</dbReference>
<keyword evidence="6" id="KW-0808">Transferase</keyword>
<evidence type="ECO:0000256" key="1">
    <source>
        <dbReference type="ARBA" id="ARBA00000085"/>
    </source>
</evidence>
<dbReference type="Gene3D" id="3.30.565.10">
    <property type="entry name" value="Histidine kinase-like ATPase, C-terminal domain"/>
    <property type="match status" value="1"/>
</dbReference>
<dbReference type="InterPro" id="IPR003594">
    <property type="entry name" value="HATPase_dom"/>
</dbReference>
<keyword evidence="3" id="KW-0902">Two-component regulatory system</keyword>
<keyword evidence="6" id="KW-0418">Kinase</keyword>
<keyword evidence="7" id="KW-1185">Reference proteome</keyword>
<feature type="transmembrane region" description="Helical" evidence="4">
    <location>
        <begin position="21"/>
        <end position="41"/>
    </location>
</feature>
<comment type="catalytic activity">
    <reaction evidence="1">
        <text>ATP + protein L-histidine = ADP + protein N-phospho-L-histidine.</text>
        <dbReference type="EC" id="2.7.13.3"/>
    </reaction>
</comment>
<dbReference type="RefSeq" id="WP_189032658.1">
    <property type="nucleotide sequence ID" value="NZ_BMKR01000070.1"/>
</dbReference>
<evidence type="ECO:0000256" key="3">
    <source>
        <dbReference type="ARBA" id="ARBA00023012"/>
    </source>
</evidence>
<dbReference type="Gene3D" id="6.10.340.10">
    <property type="match status" value="1"/>
</dbReference>
<evidence type="ECO:0000313" key="7">
    <source>
        <dbReference type="Proteomes" id="UP000637643"/>
    </source>
</evidence>